<protein>
    <recommendedName>
        <fullName evidence="3">Lipoprotein</fullName>
    </recommendedName>
</protein>
<evidence type="ECO:0008006" key="3">
    <source>
        <dbReference type="Google" id="ProtNLM"/>
    </source>
</evidence>
<proteinExistence type="predicted"/>
<dbReference type="Proteomes" id="UP000569329">
    <property type="component" value="Unassembled WGS sequence"/>
</dbReference>
<reference evidence="1 2" key="1">
    <citation type="submission" date="2020-07" db="EMBL/GenBank/DDBJ databases">
        <title>Sequencing the genomes of 1000 actinobacteria strains.</title>
        <authorList>
            <person name="Klenk H.-P."/>
        </authorList>
    </citation>
    <scope>NUCLEOTIDE SEQUENCE [LARGE SCALE GENOMIC DNA]</scope>
    <source>
        <strain evidence="1 2">DSM 45975</strain>
    </source>
</reference>
<dbReference type="RefSeq" id="WP_182545035.1">
    <property type="nucleotide sequence ID" value="NZ_JACGWZ010000004.1"/>
</dbReference>
<accession>A0A839DY14</accession>
<dbReference type="AlphaFoldDB" id="A0A839DY14"/>
<dbReference type="EMBL" id="JACGWZ010000004">
    <property type="protein sequence ID" value="MBA8825760.1"/>
    <property type="molecule type" value="Genomic_DNA"/>
</dbReference>
<evidence type="ECO:0000313" key="1">
    <source>
        <dbReference type="EMBL" id="MBA8825760.1"/>
    </source>
</evidence>
<comment type="caution">
    <text evidence="1">The sequence shown here is derived from an EMBL/GenBank/DDBJ whole genome shotgun (WGS) entry which is preliminary data.</text>
</comment>
<sequence>MGFSGAPGTTALGPLTGNLDRAAQRLSEQARAYASDRPVLPTFELLATRATSAPGPDGKYRSRAGDEVVRRYLAAARRAGGVLLLGIQPGRADFLEEVRYYRKWLTEPDVGLALDPEWAVGPSQVPGQTFGSTSGQELEAVADYAAGLVREHNLPQKPLVYHQLAPGIVRDEQLLTPHPGLALIKSVDGIGSPALKTDTWKQLTSTKPPYVAAGFKLFYEEDTSGGGRLMSPEEVLGLRPEPSYVLYE</sequence>
<evidence type="ECO:0000313" key="2">
    <source>
        <dbReference type="Proteomes" id="UP000569329"/>
    </source>
</evidence>
<gene>
    <name evidence="1" type="ORF">FHX42_003126</name>
</gene>
<name>A0A839DY14_9PSEU</name>
<organism evidence="1 2">
    <name type="scientific">Halosaccharopolyspora lacisalsi</name>
    <dbReference type="NCBI Taxonomy" id="1000566"/>
    <lineage>
        <taxon>Bacteria</taxon>
        <taxon>Bacillati</taxon>
        <taxon>Actinomycetota</taxon>
        <taxon>Actinomycetes</taxon>
        <taxon>Pseudonocardiales</taxon>
        <taxon>Pseudonocardiaceae</taxon>
        <taxon>Halosaccharopolyspora</taxon>
    </lineage>
</organism>
<keyword evidence="2" id="KW-1185">Reference proteome</keyword>